<keyword evidence="4" id="KW-1185">Reference proteome</keyword>
<dbReference type="GO" id="GO:0016491">
    <property type="term" value="F:oxidoreductase activity"/>
    <property type="evidence" value="ECO:0007669"/>
    <property type="project" value="UniProtKB-KW"/>
</dbReference>
<dbReference type="Gene3D" id="1.10.1530.10">
    <property type="match status" value="1"/>
</dbReference>
<comment type="caution">
    <text evidence="3">The sequence shown here is derived from an EMBL/GenBank/DDBJ whole genome shotgun (WGS) entry which is preliminary data.</text>
</comment>
<organism evidence="3 4">
    <name type="scientific">Jiella avicenniae</name>
    <dbReference type="NCBI Taxonomy" id="2907202"/>
    <lineage>
        <taxon>Bacteria</taxon>
        <taxon>Pseudomonadati</taxon>
        <taxon>Pseudomonadota</taxon>
        <taxon>Alphaproteobacteria</taxon>
        <taxon>Hyphomicrobiales</taxon>
        <taxon>Aurantimonadaceae</taxon>
        <taxon>Jiella</taxon>
    </lineage>
</organism>
<gene>
    <name evidence="3" type="ORF">LZD57_15885</name>
</gene>
<dbReference type="Proteomes" id="UP001139035">
    <property type="component" value="Unassembled WGS sequence"/>
</dbReference>
<dbReference type="Gene3D" id="3.30.1370.60">
    <property type="entry name" value="Hypothetical oxidoreductase yiak, domain 2"/>
    <property type="match status" value="1"/>
</dbReference>
<dbReference type="EMBL" id="JAJUWU010000016">
    <property type="protein sequence ID" value="MCE7029472.1"/>
    <property type="molecule type" value="Genomic_DNA"/>
</dbReference>
<comment type="similarity">
    <text evidence="1">Belongs to the LDH2/MDH2 oxidoreductase family.</text>
</comment>
<protein>
    <submittedName>
        <fullName evidence="3">Ldh family oxidoreductase</fullName>
    </submittedName>
</protein>
<dbReference type="PANTHER" id="PTHR11091:SF0">
    <property type="entry name" value="MALATE DEHYDROGENASE"/>
    <property type="match status" value="1"/>
</dbReference>
<dbReference type="SUPFAM" id="SSF89733">
    <property type="entry name" value="L-sulfolactate dehydrogenase-like"/>
    <property type="match status" value="1"/>
</dbReference>
<name>A0A9X1T5R5_9HYPH</name>
<evidence type="ECO:0000313" key="3">
    <source>
        <dbReference type="EMBL" id="MCE7029472.1"/>
    </source>
</evidence>
<dbReference type="InterPro" id="IPR003767">
    <property type="entry name" value="Malate/L-lactate_DH-like"/>
</dbReference>
<evidence type="ECO:0000313" key="4">
    <source>
        <dbReference type="Proteomes" id="UP001139035"/>
    </source>
</evidence>
<dbReference type="InterPro" id="IPR043144">
    <property type="entry name" value="Mal/L-sulf/L-lact_DH-like_ah"/>
</dbReference>
<dbReference type="Pfam" id="PF02615">
    <property type="entry name" value="Ldh_2"/>
    <property type="match status" value="1"/>
</dbReference>
<dbReference type="RefSeq" id="WP_233720465.1">
    <property type="nucleotide sequence ID" value="NZ_JAJUWU010000016.1"/>
</dbReference>
<accession>A0A9X1T5R5</accession>
<dbReference type="InterPro" id="IPR043143">
    <property type="entry name" value="Mal/L-sulf/L-lact_DH-like_NADP"/>
</dbReference>
<reference evidence="3" key="1">
    <citation type="submission" date="2022-01" db="EMBL/GenBank/DDBJ databases">
        <title>Jiella avicenniae sp. nov., a novel endophytic bacterium isolated from bark of Avicennia marina.</title>
        <authorList>
            <person name="Tuo L."/>
        </authorList>
    </citation>
    <scope>NUCLEOTIDE SEQUENCE</scope>
    <source>
        <strain evidence="3">CBK1P-4</strain>
    </source>
</reference>
<keyword evidence="2" id="KW-0560">Oxidoreductase</keyword>
<dbReference type="InterPro" id="IPR036111">
    <property type="entry name" value="Mal/L-sulfo/L-lacto_DH-like_sf"/>
</dbReference>
<evidence type="ECO:0000256" key="1">
    <source>
        <dbReference type="ARBA" id="ARBA00006056"/>
    </source>
</evidence>
<proteinExistence type="inferred from homology"/>
<sequence>MSQQAERYVSVVTGELEEFCAAIFRAVDVPEQDAELAARSLVEADLRGVGSHGVVRLQVYTDRLAARATNPRAEPRILHSTRTCAVMDGDNGLGSIVGVRAMQEALRMAGGEDCAFVAVRNGNHFGTAAFFSEIAAEAGAIGFTFTIGGINHMTPWGGAEAMLGNNPFAVAFPTPLGFPIVLDMACSVAARGKIIVAAKDGTPIPDDWAVGPDGKPTTDPVRALQGFVQPIAGPKGYALTMTVGLLSTMLSGGAFGSEVTHMYEDLSQPQNIGQLFGVLPVGAFLDRADYDAHIKKAAEDVKSVRRAPGVEEIFLPGEREHRAKLRQRAEGVAITAAVLAELKELGERYGLSAPRPIGSRAT</sequence>
<dbReference type="AlphaFoldDB" id="A0A9X1T5R5"/>
<evidence type="ECO:0000256" key="2">
    <source>
        <dbReference type="ARBA" id="ARBA00023002"/>
    </source>
</evidence>
<dbReference type="PANTHER" id="PTHR11091">
    <property type="entry name" value="OXIDOREDUCTASE-RELATED"/>
    <property type="match status" value="1"/>
</dbReference>